<keyword evidence="5" id="KW-0732">Signal</keyword>
<dbReference type="Gene3D" id="2.130.10.10">
    <property type="entry name" value="YVTN repeat-like/Quinoprotein amine dehydrogenase"/>
    <property type="match status" value="3"/>
</dbReference>
<dbReference type="InterPro" id="IPR011123">
    <property type="entry name" value="Y_Y_Y"/>
</dbReference>
<dbReference type="SMART" id="SM00387">
    <property type="entry name" value="HATPase_c"/>
    <property type="match status" value="1"/>
</dbReference>
<dbReference type="InterPro" id="IPR013783">
    <property type="entry name" value="Ig-like_fold"/>
</dbReference>
<dbReference type="InterPro" id="IPR003018">
    <property type="entry name" value="GAF"/>
</dbReference>
<proteinExistence type="predicted"/>
<reference evidence="7" key="1">
    <citation type="submission" date="2022-06" db="EMBL/GenBank/DDBJ databases">
        <title>Gracilimonas sp. CAU 1638 isolated from sea sediment.</title>
        <authorList>
            <person name="Kim W."/>
        </authorList>
    </citation>
    <scope>NUCLEOTIDE SEQUENCE</scope>
    <source>
        <strain evidence="7">CAU 1638</strain>
    </source>
</reference>
<feature type="coiled-coil region" evidence="4">
    <location>
        <begin position="864"/>
        <end position="894"/>
    </location>
</feature>
<dbReference type="PROSITE" id="PS50109">
    <property type="entry name" value="HIS_KIN"/>
    <property type="match status" value="1"/>
</dbReference>
<dbReference type="SMART" id="SM00388">
    <property type="entry name" value="HisKA"/>
    <property type="match status" value="1"/>
</dbReference>
<dbReference type="InterPro" id="IPR005467">
    <property type="entry name" value="His_kinase_dom"/>
</dbReference>
<protein>
    <recommendedName>
        <fullName evidence="2">histidine kinase</fullName>
        <ecNumber evidence="2">2.7.13.3</ecNumber>
    </recommendedName>
</protein>
<evidence type="ECO:0000313" key="7">
    <source>
        <dbReference type="EMBL" id="MCP9291006.1"/>
    </source>
</evidence>
<dbReference type="SUPFAM" id="SSF101898">
    <property type="entry name" value="NHL repeat"/>
    <property type="match status" value="1"/>
</dbReference>
<evidence type="ECO:0000313" key="8">
    <source>
        <dbReference type="Proteomes" id="UP001139125"/>
    </source>
</evidence>
<accession>A0A9X2L289</accession>
<keyword evidence="3" id="KW-0597">Phosphoprotein</keyword>
<name>A0A9X2L289_9BACT</name>
<dbReference type="InterPro" id="IPR036890">
    <property type="entry name" value="HATPase_C_sf"/>
</dbReference>
<dbReference type="InterPro" id="IPR004358">
    <property type="entry name" value="Sig_transdc_His_kin-like_C"/>
</dbReference>
<dbReference type="InterPro" id="IPR011110">
    <property type="entry name" value="Reg_prop"/>
</dbReference>
<evidence type="ECO:0000256" key="4">
    <source>
        <dbReference type="SAM" id="Coils"/>
    </source>
</evidence>
<dbReference type="CDD" id="cd00082">
    <property type="entry name" value="HisKA"/>
    <property type="match status" value="1"/>
</dbReference>
<evidence type="ECO:0000256" key="3">
    <source>
        <dbReference type="ARBA" id="ARBA00022553"/>
    </source>
</evidence>
<dbReference type="PANTHER" id="PTHR43547">
    <property type="entry name" value="TWO-COMPONENT HISTIDINE KINASE"/>
    <property type="match status" value="1"/>
</dbReference>
<evidence type="ECO:0000256" key="5">
    <source>
        <dbReference type="SAM" id="SignalP"/>
    </source>
</evidence>
<dbReference type="Gene3D" id="1.10.287.130">
    <property type="match status" value="1"/>
</dbReference>
<keyword evidence="7" id="KW-0067">ATP-binding</keyword>
<feature type="domain" description="Histidine kinase" evidence="6">
    <location>
        <begin position="1085"/>
        <end position="1324"/>
    </location>
</feature>
<dbReference type="SUPFAM" id="SSF55781">
    <property type="entry name" value="GAF domain-like"/>
    <property type="match status" value="1"/>
</dbReference>
<dbReference type="InterPro" id="IPR015943">
    <property type="entry name" value="WD40/YVTN_repeat-like_dom_sf"/>
</dbReference>
<feature type="chain" id="PRO_5040960874" description="histidine kinase" evidence="5">
    <location>
        <begin position="29"/>
        <end position="1324"/>
    </location>
</feature>
<dbReference type="Pfam" id="PF07494">
    <property type="entry name" value="Reg_prop"/>
    <property type="match status" value="3"/>
</dbReference>
<gene>
    <name evidence="7" type="ORF">NM125_05375</name>
</gene>
<comment type="caution">
    <text evidence="7">The sequence shown here is derived from an EMBL/GenBank/DDBJ whole genome shotgun (WGS) entry which is preliminary data.</text>
</comment>
<dbReference type="Pfam" id="PF02518">
    <property type="entry name" value="HATPase_c"/>
    <property type="match status" value="1"/>
</dbReference>
<dbReference type="InterPro" id="IPR036097">
    <property type="entry name" value="HisK_dim/P_sf"/>
</dbReference>
<sequence length="1324" mass="147115">MSKKNILSFKTGIICLTAFAGLTTSVHAQTEQEIKPTLLQSEAPSLRFEHTGLSDGMNQASANTIMQDSKGFLWIATQGGLHRYDGYEFKVYKQTPFDTTSLSENWVWGMDESANGDIWVTTEGGGLNKLNQATGKFTKYVHDPNDSTSISSDRAFMPFEDSRGNLWVGTFGSGLNRMPPGQDGKFIRYEHDHDDPTTITSHAVYWMKEDSEGFLWAGGNNGISRINLDTYEITRFLFDIDGREFYGAPQNVLDQYLSPDIPGALWLATGNGLVFLDSKTGDFERYLIEPNEGENVNPLNFLHQVVPDPENPNVLWVAGPGTGVARFDIVDREFTSYRNNQRDPNSLSDNFATSMYADRSGTIWVGTATRGLSAFNPGAVNFTHLKNNPDDDQTISPGIVWGVFEDSEGTLWVGTDIGSAGDILTEFDINTGQVSHYTSNPDDTTSLIFGSIRVFHEDANGRFWIGTSGGLSLFDRTTKKSTYFRHPRIDGNQGRNSLFAIVPTATDEDVFWIGSIGGLDRFNSITGEYEHIPLPQEELKTDFGPPVLSLHIAEDSMLWAGTTLGLLQITPDGIATVASTYKPTDSTTINNSQIQSITQLNNDPGTLWLATSNGGLNRFDIQTGKATHFTEEQGLSNNSLYGLLVDNNNTLWMSSNKGISNFDPATETFRNYGLDDGLMALEYSQNGYFKGNNGVMYFGSGEGVTAFVPEQLHVNEIPPQVVLSDFKVFNKPVVPGPDSPLKDALSNTQKITLPYHQNEVTFDYVALHYANPKMNTYSYQLEGFDPDWIDAGNKRSATYTNLPEGEFTFKVKAANADGVWNHEGASIGLTILPPWYRTWWAYSLGLGMLGFMVFGVDRFQRSRISKKEQERQALREAELRAEAENKRRSDTEQLSQIGRAITSTLSVNKIIDTVYENVNALMDASIFGVGIYNEERNRLEFPATKEKGKMLSPFVNNLDEEDRLAVFCFKNKEEIIVGDYANEHTKYVKTYQAPIEGEESKSILYLPLVQQDRVIGVITTQSFKKDAYTAYHVNLLRNLATYAAIALDNASAYRKLNATLSELKDMQQQLIQQEKLASLGQLTAGIAHEIKNPLNFVNNFSDLNVELLEEARELAGDNTDLKDLLADIEANLNKIHEHGQRADSIVKSMLQHSRGGSGRKEPTQINTVVREYVNLTFHGMRAGKEPINSDIIFDLDESIDPIPLIAEDFSRVIVNLCNNAFDAMREKLKSKDQAPNSKEYKAKLTVRTSSESGNVLLQIEDNGPGIPDDMRDKIMQPFFTTKKGTEGTGLGLSITNDIIKAHGGTIQVDSEKGKGTIFTITLNK</sequence>
<dbReference type="InterPro" id="IPR003594">
    <property type="entry name" value="HATPase_dom"/>
</dbReference>
<feature type="coiled-coil region" evidence="4">
    <location>
        <begin position="1049"/>
        <end position="1076"/>
    </location>
</feature>
<keyword evidence="4" id="KW-0175">Coiled coil</keyword>
<dbReference type="SUPFAM" id="SSF47384">
    <property type="entry name" value="Homodimeric domain of signal transducing histidine kinase"/>
    <property type="match status" value="1"/>
</dbReference>
<dbReference type="FunFam" id="2.60.40.10:FF:000791">
    <property type="entry name" value="Two-component system sensor histidine kinase/response regulator"/>
    <property type="match status" value="1"/>
</dbReference>
<evidence type="ECO:0000256" key="1">
    <source>
        <dbReference type="ARBA" id="ARBA00000085"/>
    </source>
</evidence>
<dbReference type="Pfam" id="PF07495">
    <property type="entry name" value="Y_Y_Y"/>
    <property type="match status" value="1"/>
</dbReference>
<dbReference type="Pfam" id="PF13185">
    <property type="entry name" value="GAF_2"/>
    <property type="match status" value="1"/>
</dbReference>
<dbReference type="Proteomes" id="UP001139125">
    <property type="component" value="Unassembled WGS sequence"/>
</dbReference>
<dbReference type="Pfam" id="PF00512">
    <property type="entry name" value="HisKA"/>
    <property type="match status" value="1"/>
</dbReference>
<evidence type="ECO:0000256" key="2">
    <source>
        <dbReference type="ARBA" id="ARBA00012438"/>
    </source>
</evidence>
<dbReference type="SUPFAM" id="SSF55874">
    <property type="entry name" value="ATPase domain of HSP90 chaperone/DNA topoisomerase II/histidine kinase"/>
    <property type="match status" value="1"/>
</dbReference>
<dbReference type="SUPFAM" id="SSF63829">
    <property type="entry name" value="Calcium-dependent phosphotriesterase"/>
    <property type="match status" value="2"/>
</dbReference>
<comment type="catalytic activity">
    <reaction evidence="1">
        <text>ATP + protein L-histidine = ADP + protein N-phospho-L-histidine.</text>
        <dbReference type="EC" id="2.7.13.3"/>
    </reaction>
</comment>
<dbReference type="EC" id="2.7.13.3" evidence="2"/>
<dbReference type="CDD" id="cd00075">
    <property type="entry name" value="HATPase"/>
    <property type="match status" value="1"/>
</dbReference>
<dbReference type="GO" id="GO:0000155">
    <property type="term" value="F:phosphorelay sensor kinase activity"/>
    <property type="evidence" value="ECO:0007669"/>
    <property type="project" value="InterPro"/>
</dbReference>
<keyword evidence="7" id="KW-0547">Nucleotide-binding</keyword>
<keyword evidence="8" id="KW-1185">Reference proteome</keyword>
<dbReference type="Gene3D" id="3.30.565.10">
    <property type="entry name" value="Histidine kinase-like ATPase, C-terminal domain"/>
    <property type="match status" value="1"/>
</dbReference>
<dbReference type="EMBL" id="JANDBC010000001">
    <property type="protein sequence ID" value="MCP9291006.1"/>
    <property type="molecule type" value="Genomic_DNA"/>
</dbReference>
<dbReference type="PRINTS" id="PR00344">
    <property type="entry name" value="BCTRLSENSOR"/>
</dbReference>
<dbReference type="Gene3D" id="3.30.450.40">
    <property type="match status" value="1"/>
</dbReference>
<dbReference type="PANTHER" id="PTHR43547:SF2">
    <property type="entry name" value="HYBRID SIGNAL TRANSDUCTION HISTIDINE KINASE C"/>
    <property type="match status" value="1"/>
</dbReference>
<organism evidence="7 8">
    <name type="scientific">Gracilimonas sediminicola</name>
    <dbReference type="NCBI Taxonomy" id="2952158"/>
    <lineage>
        <taxon>Bacteria</taxon>
        <taxon>Pseudomonadati</taxon>
        <taxon>Balneolota</taxon>
        <taxon>Balneolia</taxon>
        <taxon>Balneolales</taxon>
        <taxon>Balneolaceae</taxon>
        <taxon>Gracilimonas</taxon>
    </lineage>
</organism>
<dbReference type="Gene3D" id="2.60.40.10">
    <property type="entry name" value="Immunoglobulins"/>
    <property type="match status" value="1"/>
</dbReference>
<dbReference type="GO" id="GO:0005524">
    <property type="term" value="F:ATP binding"/>
    <property type="evidence" value="ECO:0007669"/>
    <property type="project" value="UniProtKB-KW"/>
</dbReference>
<dbReference type="InterPro" id="IPR029016">
    <property type="entry name" value="GAF-like_dom_sf"/>
</dbReference>
<dbReference type="RefSeq" id="WP_255133570.1">
    <property type="nucleotide sequence ID" value="NZ_JANDBC010000001.1"/>
</dbReference>
<evidence type="ECO:0000259" key="6">
    <source>
        <dbReference type="PROSITE" id="PS50109"/>
    </source>
</evidence>
<dbReference type="SMART" id="SM00065">
    <property type="entry name" value="GAF"/>
    <property type="match status" value="1"/>
</dbReference>
<feature type="signal peptide" evidence="5">
    <location>
        <begin position="1"/>
        <end position="28"/>
    </location>
</feature>
<dbReference type="InterPro" id="IPR003661">
    <property type="entry name" value="HisK_dim/P_dom"/>
</dbReference>